<dbReference type="Pfam" id="PF24463">
    <property type="entry name" value="DUF7577"/>
    <property type="match status" value="1"/>
</dbReference>
<feature type="region of interest" description="Disordered" evidence="1">
    <location>
        <begin position="335"/>
        <end position="393"/>
    </location>
</feature>
<dbReference type="InterPro" id="IPR038587">
    <property type="entry name" value="Ribosomal_eL40_sf"/>
</dbReference>
<comment type="caution">
    <text evidence="4">The sequence shown here is derived from an EMBL/GenBank/DDBJ whole genome shotgun (WGS) entry which is preliminary data.</text>
</comment>
<feature type="compositionally biased region" description="Low complexity" evidence="1">
    <location>
        <begin position="239"/>
        <end position="260"/>
    </location>
</feature>
<dbReference type="RefSeq" id="WP_017262202.1">
    <property type="nucleotide sequence ID" value="NZ_AUAW01000005.1"/>
</dbReference>
<dbReference type="Gene3D" id="4.10.1060.50">
    <property type="match status" value="1"/>
</dbReference>
<feature type="region of interest" description="Disordered" evidence="1">
    <location>
        <begin position="80"/>
        <end position="108"/>
    </location>
</feature>
<sequence length="393" mass="42448">MNNNSIICPHCGAKNSATAQFCGNCGKSLQGIQPTQETQTKSSSHKHIVRNSIILLSLLAVAIAAGIVWSKTLPKSVKHHTSTTNVAKITNSSKKKSHNSKTETKELDQLSSSDLKKLGIKFQIQQYIGVQSLNARLFIELANPTNKEIQIFPNKISSNIGDLYLETGSTTITLQPKAKRKSYLVYGQVLGKEISDILNSDGYWIYGKNNLELQKLSNTEKLKNDNSQPNRKGDGYHPSADSDSSSIASSSSSSSQSTQSITSGTQAIAAVQANVGNSIHGVPVSWSIMGTTGSNMSTDDNGNKCYWVRGKRSTDSNMSSYDSLDYYVYPNGNVVPRDGNNYSSDADSNDSSSSDSDDSDQTDDDTDDNTSDDDENDNNTTDTNDDADGDTAD</sequence>
<evidence type="ECO:0000256" key="1">
    <source>
        <dbReference type="SAM" id="MobiDB-lite"/>
    </source>
</evidence>
<evidence type="ECO:0000259" key="3">
    <source>
        <dbReference type="Pfam" id="PF24463"/>
    </source>
</evidence>
<dbReference type="PATRIC" id="fig|1114972.6.peg.1689"/>
<dbReference type="eggNOG" id="ENOG5030BII">
    <property type="taxonomic scope" value="Bacteria"/>
</dbReference>
<reference evidence="4 5" key="1">
    <citation type="journal article" date="2015" name="Genome Announc.">
        <title>Expanding the biotechnology potential of lactobacilli through comparative genomics of 213 strains and associated genera.</title>
        <authorList>
            <person name="Sun Z."/>
            <person name="Harris H.M."/>
            <person name="McCann A."/>
            <person name="Guo C."/>
            <person name="Argimon S."/>
            <person name="Zhang W."/>
            <person name="Yang X."/>
            <person name="Jeffery I.B."/>
            <person name="Cooney J.C."/>
            <person name="Kagawa T.F."/>
            <person name="Liu W."/>
            <person name="Song Y."/>
            <person name="Salvetti E."/>
            <person name="Wrobel A."/>
            <person name="Rasinkangas P."/>
            <person name="Parkhill J."/>
            <person name="Rea M.C."/>
            <person name="O'Sullivan O."/>
            <person name="Ritari J."/>
            <person name="Douillard F.P."/>
            <person name="Paul Ross R."/>
            <person name="Yang R."/>
            <person name="Briner A.E."/>
            <person name="Felis G.E."/>
            <person name="de Vos W.M."/>
            <person name="Barrangou R."/>
            <person name="Klaenhammer T.R."/>
            <person name="Caufield P.W."/>
            <person name="Cui Y."/>
            <person name="Zhang H."/>
            <person name="O'Toole P.W."/>
        </authorList>
    </citation>
    <scope>NUCLEOTIDE SEQUENCE [LARGE SCALE GENOMIC DNA]</scope>
    <source>
        <strain evidence="4 5">DSM 15814</strain>
    </source>
</reference>
<keyword evidence="2" id="KW-0472">Membrane</keyword>
<evidence type="ECO:0000313" key="4">
    <source>
        <dbReference type="EMBL" id="KRL56568.1"/>
    </source>
</evidence>
<name>A0A0R1RU18_9LACO</name>
<organism evidence="4 5">
    <name type="scientific">Furfurilactobacillus rossiae DSM 15814</name>
    <dbReference type="NCBI Taxonomy" id="1114972"/>
    <lineage>
        <taxon>Bacteria</taxon>
        <taxon>Bacillati</taxon>
        <taxon>Bacillota</taxon>
        <taxon>Bacilli</taxon>
        <taxon>Lactobacillales</taxon>
        <taxon>Lactobacillaceae</taxon>
        <taxon>Furfurilactobacillus</taxon>
    </lineage>
</organism>
<protein>
    <recommendedName>
        <fullName evidence="3">DUF7577 domain-containing protein</fullName>
    </recommendedName>
</protein>
<dbReference type="AlphaFoldDB" id="A0A0R1RU18"/>
<keyword evidence="5" id="KW-1185">Reference proteome</keyword>
<dbReference type="EMBL" id="AZFF01000003">
    <property type="protein sequence ID" value="KRL56568.1"/>
    <property type="molecule type" value="Genomic_DNA"/>
</dbReference>
<dbReference type="OrthoDB" id="2293175at2"/>
<evidence type="ECO:0000256" key="2">
    <source>
        <dbReference type="SAM" id="Phobius"/>
    </source>
</evidence>
<proteinExistence type="predicted"/>
<feature type="region of interest" description="Disordered" evidence="1">
    <location>
        <begin position="220"/>
        <end position="260"/>
    </location>
</feature>
<accession>A0A0R1RU18</accession>
<feature type="compositionally biased region" description="Low complexity" evidence="1">
    <location>
        <begin position="338"/>
        <end position="354"/>
    </location>
</feature>
<dbReference type="STRING" id="1114972.FD35_GL001662"/>
<feature type="transmembrane region" description="Helical" evidence="2">
    <location>
        <begin position="48"/>
        <end position="69"/>
    </location>
</feature>
<gene>
    <name evidence="4" type="ORF">FD35_GL001662</name>
</gene>
<feature type="domain" description="DUF7577" evidence="3">
    <location>
        <begin position="6"/>
        <end position="30"/>
    </location>
</feature>
<evidence type="ECO:0000313" key="5">
    <source>
        <dbReference type="Proteomes" id="UP000051999"/>
    </source>
</evidence>
<dbReference type="InterPro" id="IPR055999">
    <property type="entry name" value="DUF7577"/>
</dbReference>
<dbReference type="Proteomes" id="UP000051999">
    <property type="component" value="Unassembled WGS sequence"/>
</dbReference>
<keyword evidence="2" id="KW-1133">Transmembrane helix</keyword>
<keyword evidence="2" id="KW-0812">Transmembrane</keyword>
<feature type="compositionally biased region" description="Acidic residues" evidence="1">
    <location>
        <begin position="355"/>
        <end position="393"/>
    </location>
</feature>